<dbReference type="InterPro" id="IPR005123">
    <property type="entry name" value="Oxoglu/Fe-dep_dioxygenase_dom"/>
</dbReference>
<dbReference type="PANTHER" id="PTHR12117:SF0">
    <property type="entry name" value="PROLYL 3-HYDROXYLASE OGFOD1"/>
    <property type="match status" value="1"/>
</dbReference>
<dbReference type="Gene3D" id="3.60.130.20">
    <property type="entry name" value="Oxoglutarate/iron-dependent oxygenase, C-terminal degradation domain"/>
    <property type="match status" value="1"/>
</dbReference>
<dbReference type="RefSeq" id="XP_009823245.1">
    <property type="nucleotide sequence ID" value="XM_009824943.1"/>
</dbReference>
<dbReference type="OrthoDB" id="430522at2759"/>
<evidence type="ECO:0000256" key="3">
    <source>
        <dbReference type="ARBA" id="ARBA00022723"/>
    </source>
</evidence>
<dbReference type="SMART" id="SM00702">
    <property type="entry name" value="P4Hc"/>
    <property type="match status" value="1"/>
</dbReference>
<dbReference type="STRING" id="112090.W4H4B2"/>
<keyword evidence="6" id="KW-0560">Oxidoreductase</keyword>
<dbReference type="PANTHER" id="PTHR12117">
    <property type="entry name" value="HISTONE ACETYLTRANSFERASE COMPLEX"/>
    <property type="match status" value="1"/>
</dbReference>
<dbReference type="AlphaFoldDB" id="W4H4B2"/>
<dbReference type="Gene3D" id="2.60.120.620">
    <property type="entry name" value="q2cbj1_9rhob like domain"/>
    <property type="match status" value="1"/>
</dbReference>
<protein>
    <recommendedName>
        <fullName evidence="9">Fe2OG dioxygenase domain-containing protein</fullName>
    </recommendedName>
</protein>
<evidence type="ECO:0000313" key="10">
    <source>
        <dbReference type="EMBL" id="ETV86446.1"/>
    </source>
</evidence>
<comment type="similarity">
    <text evidence="2">Belongs to the TPA1 family.</text>
</comment>
<evidence type="ECO:0000256" key="7">
    <source>
        <dbReference type="ARBA" id="ARBA00023004"/>
    </source>
</evidence>
<dbReference type="InterPro" id="IPR043044">
    <property type="entry name" value="TPA1/Ofd1_C"/>
</dbReference>
<dbReference type="InterPro" id="IPR051842">
    <property type="entry name" value="uS12_prolyl_hydroxylase"/>
</dbReference>
<dbReference type="PROSITE" id="PS51471">
    <property type="entry name" value="FE2OG_OXY"/>
    <property type="match status" value="1"/>
</dbReference>
<keyword evidence="3" id="KW-0479">Metal-binding</keyword>
<dbReference type="GeneID" id="20803637"/>
<dbReference type="EMBL" id="KI913116">
    <property type="protein sequence ID" value="ETV86446.1"/>
    <property type="molecule type" value="Genomic_DNA"/>
</dbReference>
<accession>W4H4B2</accession>
<organism evidence="10">
    <name type="scientific">Aphanomyces astaci</name>
    <name type="common">Crayfish plague agent</name>
    <dbReference type="NCBI Taxonomy" id="112090"/>
    <lineage>
        <taxon>Eukaryota</taxon>
        <taxon>Sar</taxon>
        <taxon>Stramenopiles</taxon>
        <taxon>Oomycota</taxon>
        <taxon>Saprolegniomycetes</taxon>
        <taxon>Saprolegniales</taxon>
        <taxon>Verrucalvaceae</taxon>
        <taxon>Aphanomyces</taxon>
    </lineage>
</organism>
<dbReference type="GO" id="GO:0031418">
    <property type="term" value="F:L-ascorbic acid binding"/>
    <property type="evidence" value="ECO:0007669"/>
    <property type="project" value="UniProtKB-KW"/>
</dbReference>
<dbReference type="Pfam" id="PF13661">
    <property type="entry name" value="2OG-FeII_Oxy_4"/>
    <property type="match status" value="1"/>
</dbReference>
<comment type="cofactor">
    <cofactor evidence="1">
        <name>L-ascorbate</name>
        <dbReference type="ChEBI" id="CHEBI:38290"/>
    </cofactor>
</comment>
<dbReference type="InterPro" id="IPR006620">
    <property type="entry name" value="Pro_4_hyd_alph"/>
</dbReference>
<dbReference type="GO" id="GO:0005506">
    <property type="term" value="F:iron ion binding"/>
    <property type="evidence" value="ECO:0007669"/>
    <property type="project" value="InterPro"/>
</dbReference>
<evidence type="ECO:0000256" key="5">
    <source>
        <dbReference type="ARBA" id="ARBA00022964"/>
    </source>
</evidence>
<proteinExistence type="inferred from homology"/>
<dbReference type="VEuPathDB" id="FungiDB:H257_01641"/>
<comment type="catalytic activity">
    <reaction evidence="8">
        <text>[ribosomal protein uS12]-L-proline + 2-oxoglutarate + O2 = [ribosomal protein uS12]-(3S)-3-hydroxy-L-proline + succinate + CO2</text>
        <dbReference type="Rhea" id="RHEA:54156"/>
        <dbReference type="Rhea" id="RHEA-COMP:13816"/>
        <dbReference type="Rhea" id="RHEA-COMP:13818"/>
        <dbReference type="ChEBI" id="CHEBI:15379"/>
        <dbReference type="ChEBI" id="CHEBI:16526"/>
        <dbReference type="ChEBI" id="CHEBI:16810"/>
        <dbReference type="ChEBI" id="CHEBI:30031"/>
        <dbReference type="ChEBI" id="CHEBI:50342"/>
        <dbReference type="ChEBI" id="CHEBI:85428"/>
    </reaction>
</comment>
<gene>
    <name evidence="10" type="ORF">H257_01641</name>
</gene>
<keyword evidence="7" id="KW-0408">Iron</keyword>
<evidence type="ECO:0000256" key="1">
    <source>
        <dbReference type="ARBA" id="ARBA00001961"/>
    </source>
</evidence>
<keyword evidence="4" id="KW-0847">Vitamin C</keyword>
<name>W4H4B2_APHAT</name>
<feature type="domain" description="Fe2OG dioxygenase" evidence="9">
    <location>
        <begin position="128"/>
        <end position="234"/>
    </location>
</feature>
<dbReference type="Pfam" id="PF10637">
    <property type="entry name" value="Ofd1_CTDD"/>
    <property type="match status" value="1"/>
</dbReference>
<evidence type="ECO:0000256" key="6">
    <source>
        <dbReference type="ARBA" id="ARBA00023002"/>
    </source>
</evidence>
<evidence type="ECO:0000256" key="4">
    <source>
        <dbReference type="ARBA" id="ARBA00022896"/>
    </source>
</evidence>
<sequence length="568" mass="61555">MSEPSLKKVKPEPTAVLHPGLLNQSTETRRSIRDQCLSNAPFPHYQIPVLCTPEHMRKVHVECVEELQSTFKETDLFKLYQTIDLGNLQLSNPLAKKLPALLKLRNALYTTEFRQYMSDITGCGPLNDKVDCAANVYMAGCHLLPHDDVIGTRCISYVIYLSDPDDEWTAADGGALELYPSESSGVPALVPTAFALPTYNSLALFPVAPGISFHSVQEVYADKPRLSIQGWFHQDQAPVGVDEATATQLTAIEASQRPFEPVEVESDDQLTEAELATLTPFINAIYLTKDTLEQIQDAFQGTGSIQLQSFLTAQWASAIDTATRAADSADQLGHGKVPAYTAGYSTDDSNHWTPQGPLFLQRYLRYTGAALAASEVLKLQSSLTDAKDVNTTKAGATPSSPSSPGRLLAHVQTALVQSPAFVKWLSLATGVSPTGSRSEVRRLRPGLDYTLAHQAATSSPPIILDAVLCFCDDVSQEGDAEAPWSASGYECYMRAVADGVGDVAAAAFNGGDSTDEDDDAAPVQIGAQNNTLSLVVRDTSTMKFVKFVSCRERGSRWDVNVEYTLPNP</sequence>
<evidence type="ECO:0000256" key="2">
    <source>
        <dbReference type="ARBA" id="ARBA00007443"/>
    </source>
</evidence>
<dbReference type="InterPro" id="IPR039558">
    <property type="entry name" value="TPA1/OFD1_N"/>
</dbReference>
<evidence type="ECO:0000256" key="8">
    <source>
        <dbReference type="ARBA" id="ARBA00047444"/>
    </source>
</evidence>
<dbReference type="InterPro" id="IPR019601">
    <property type="entry name" value="Oxoglutarate/Fe-dep_Oase_C"/>
</dbReference>
<reference evidence="10" key="1">
    <citation type="submission" date="2013-12" db="EMBL/GenBank/DDBJ databases">
        <title>The Genome Sequence of Aphanomyces astaci APO3.</title>
        <authorList>
            <consortium name="The Broad Institute Genomics Platform"/>
            <person name="Russ C."/>
            <person name="Tyler B."/>
            <person name="van West P."/>
            <person name="Dieguez-Uribeondo J."/>
            <person name="Young S.K."/>
            <person name="Zeng Q."/>
            <person name="Gargeya S."/>
            <person name="Fitzgerald M."/>
            <person name="Abouelleil A."/>
            <person name="Alvarado L."/>
            <person name="Chapman S.B."/>
            <person name="Gainer-Dewar J."/>
            <person name="Goldberg J."/>
            <person name="Griggs A."/>
            <person name="Gujja S."/>
            <person name="Hansen M."/>
            <person name="Howarth C."/>
            <person name="Imamovic A."/>
            <person name="Ireland A."/>
            <person name="Larimer J."/>
            <person name="McCowan C."/>
            <person name="Murphy C."/>
            <person name="Pearson M."/>
            <person name="Poon T.W."/>
            <person name="Priest M."/>
            <person name="Roberts A."/>
            <person name="Saif S."/>
            <person name="Shea T."/>
            <person name="Sykes S."/>
            <person name="Wortman J."/>
            <person name="Nusbaum C."/>
            <person name="Birren B."/>
        </authorList>
    </citation>
    <scope>NUCLEOTIDE SEQUENCE [LARGE SCALE GENOMIC DNA]</scope>
    <source>
        <strain evidence="10">APO3</strain>
    </source>
</reference>
<keyword evidence="5" id="KW-0223">Dioxygenase</keyword>
<dbReference type="GO" id="GO:0031543">
    <property type="term" value="F:peptidyl-proline dioxygenase activity"/>
    <property type="evidence" value="ECO:0007669"/>
    <property type="project" value="UniProtKB-ARBA"/>
</dbReference>
<evidence type="ECO:0000259" key="9">
    <source>
        <dbReference type="PROSITE" id="PS51471"/>
    </source>
</evidence>